<accession>A0A7Y9I6K8</accession>
<dbReference type="GO" id="GO:0003700">
    <property type="term" value="F:DNA-binding transcription factor activity"/>
    <property type="evidence" value="ECO:0007669"/>
    <property type="project" value="InterPro"/>
</dbReference>
<organism evidence="4 5">
    <name type="scientific">Microlunatus parietis</name>
    <dbReference type="NCBI Taxonomy" id="682979"/>
    <lineage>
        <taxon>Bacteria</taxon>
        <taxon>Bacillati</taxon>
        <taxon>Actinomycetota</taxon>
        <taxon>Actinomycetes</taxon>
        <taxon>Propionibacteriales</taxon>
        <taxon>Propionibacteriaceae</taxon>
        <taxon>Microlunatus</taxon>
    </lineage>
</organism>
<feature type="domain" description="HTH merR-type" evidence="3">
    <location>
        <begin position="1"/>
        <end position="68"/>
    </location>
</feature>
<feature type="coiled-coil region" evidence="2">
    <location>
        <begin position="80"/>
        <end position="107"/>
    </location>
</feature>
<dbReference type="Proteomes" id="UP000569914">
    <property type="component" value="Unassembled WGS sequence"/>
</dbReference>
<dbReference type="Pfam" id="PF13411">
    <property type="entry name" value="MerR_1"/>
    <property type="match status" value="1"/>
</dbReference>
<reference evidence="4 5" key="1">
    <citation type="submission" date="2020-07" db="EMBL/GenBank/DDBJ databases">
        <title>Sequencing the genomes of 1000 actinobacteria strains.</title>
        <authorList>
            <person name="Klenk H.-P."/>
        </authorList>
    </citation>
    <scope>NUCLEOTIDE SEQUENCE [LARGE SCALE GENOMIC DNA]</scope>
    <source>
        <strain evidence="4 5">DSM 22083</strain>
    </source>
</reference>
<evidence type="ECO:0000256" key="1">
    <source>
        <dbReference type="ARBA" id="ARBA00023125"/>
    </source>
</evidence>
<dbReference type="PRINTS" id="PR00040">
    <property type="entry name" value="HTHMERR"/>
</dbReference>
<dbReference type="SMART" id="SM00422">
    <property type="entry name" value="HTH_MERR"/>
    <property type="match status" value="1"/>
</dbReference>
<evidence type="ECO:0000259" key="3">
    <source>
        <dbReference type="PROSITE" id="PS50937"/>
    </source>
</evidence>
<evidence type="ECO:0000256" key="2">
    <source>
        <dbReference type="SAM" id="Coils"/>
    </source>
</evidence>
<keyword evidence="5" id="KW-1185">Reference proteome</keyword>
<dbReference type="GO" id="GO:0003677">
    <property type="term" value="F:DNA binding"/>
    <property type="evidence" value="ECO:0007669"/>
    <property type="project" value="UniProtKB-KW"/>
</dbReference>
<sequence>MRIGELATRTGASVRSIRYYESQGLLEANRTSSGQRVFDARAVERVALIRRLLDAGLGSRAILDVLPCLTDPTLRTPYLARRLGEERARILAEADQLTRTAAALERVIVDLAAVPEKIPSDRQGIEP</sequence>
<proteinExistence type="predicted"/>
<dbReference type="AlphaFoldDB" id="A0A7Y9I6K8"/>
<protein>
    <submittedName>
        <fullName evidence="4">DNA-binding transcriptional MerR regulator</fullName>
    </submittedName>
</protein>
<dbReference type="EMBL" id="JACCBU010000001">
    <property type="protein sequence ID" value="NYE71227.1"/>
    <property type="molecule type" value="Genomic_DNA"/>
</dbReference>
<dbReference type="InterPro" id="IPR047057">
    <property type="entry name" value="MerR_fam"/>
</dbReference>
<dbReference type="PANTHER" id="PTHR30204">
    <property type="entry name" value="REDOX-CYCLING DRUG-SENSING TRANSCRIPTIONAL ACTIVATOR SOXR"/>
    <property type="match status" value="1"/>
</dbReference>
<gene>
    <name evidence="4" type="ORF">BKA15_002556</name>
</gene>
<dbReference type="Gene3D" id="1.10.1660.10">
    <property type="match status" value="1"/>
</dbReference>
<evidence type="ECO:0000313" key="5">
    <source>
        <dbReference type="Proteomes" id="UP000569914"/>
    </source>
</evidence>
<name>A0A7Y9I6K8_9ACTN</name>
<evidence type="ECO:0000313" key="4">
    <source>
        <dbReference type="EMBL" id="NYE71227.1"/>
    </source>
</evidence>
<comment type="caution">
    <text evidence="4">The sequence shown here is derived from an EMBL/GenBank/DDBJ whole genome shotgun (WGS) entry which is preliminary data.</text>
</comment>
<dbReference type="InterPro" id="IPR009061">
    <property type="entry name" value="DNA-bd_dom_put_sf"/>
</dbReference>
<dbReference type="PANTHER" id="PTHR30204:SF97">
    <property type="entry name" value="MERR FAMILY REGULATORY PROTEIN"/>
    <property type="match status" value="1"/>
</dbReference>
<dbReference type="InterPro" id="IPR000551">
    <property type="entry name" value="MerR-type_HTH_dom"/>
</dbReference>
<keyword evidence="2" id="KW-0175">Coiled coil</keyword>
<keyword evidence="1 4" id="KW-0238">DNA-binding</keyword>
<dbReference type="RefSeq" id="WP_179751237.1">
    <property type="nucleotide sequence ID" value="NZ_JACCBU010000001.1"/>
</dbReference>
<dbReference type="PROSITE" id="PS50937">
    <property type="entry name" value="HTH_MERR_2"/>
    <property type="match status" value="1"/>
</dbReference>
<dbReference type="SUPFAM" id="SSF46955">
    <property type="entry name" value="Putative DNA-binding domain"/>
    <property type="match status" value="1"/>
</dbReference>